<gene>
    <name evidence="7 9" type="primary">mraZ</name>
    <name evidence="9" type="ORF">KSZ_76240</name>
</gene>
<dbReference type="InterPro" id="IPR035642">
    <property type="entry name" value="MraZ_N"/>
</dbReference>
<evidence type="ECO:0000256" key="5">
    <source>
        <dbReference type="ARBA" id="ARBA00023125"/>
    </source>
</evidence>
<dbReference type="NCBIfam" id="TIGR00242">
    <property type="entry name" value="division/cell wall cluster transcriptional repressor MraZ"/>
    <property type="match status" value="1"/>
</dbReference>
<evidence type="ECO:0000256" key="1">
    <source>
        <dbReference type="ARBA" id="ARBA00013860"/>
    </source>
</evidence>
<keyword evidence="3" id="KW-0677">Repeat</keyword>
<evidence type="ECO:0000256" key="2">
    <source>
        <dbReference type="ARBA" id="ARBA00022490"/>
    </source>
</evidence>
<dbReference type="CDD" id="cd16321">
    <property type="entry name" value="MraZ_C"/>
    <property type="match status" value="1"/>
</dbReference>
<evidence type="ECO:0000256" key="4">
    <source>
        <dbReference type="ARBA" id="ARBA00023015"/>
    </source>
</evidence>
<keyword evidence="2 7" id="KW-0963">Cytoplasm</keyword>
<proteinExistence type="inferred from homology"/>
<dbReference type="Proteomes" id="UP000635565">
    <property type="component" value="Unassembled WGS sequence"/>
</dbReference>
<dbReference type="PANTHER" id="PTHR34701:SF1">
    <property type="entry name" value="TRANSCRIPTIONAL REGULATOR MRAZ"/>
    <property type="match status" value="1"/>
</dbReference>
<protein>
    <recommendedName>
        <fullName evidence="1 7">Transcriptional regulator MraZ</fullName>
    </recommendedName>
</protein>
<dbReference type="SUPFAM" id="SSF89447">
    <property type="entry name" value="AbrB/MazE/MraZ-like"/>
    <property type="match status" value="1"/>
</dbReference>
<dbReference type="Gene3D" id="3.40.1550.20">
    <property type="entry name" value="Transcriptional regulator MraZ domain"/>
    <property type="match status" value="1"/>
</dbReference>
<dbReference type="EMBL" id="BNJJ01000041">
    <property type="protein sequence ID" value="GHO89618.1"/>
    <property type="molecule type" value="Genomic_DNA"/>
</dbReference>
<feature type="domain" description="SpoVT-AbrB" evidence="8">
    <location>
        <begin position="8"/>
        <end position="50"/>
    </location>
</feature>
<dbReference type="InterPro" id="IPR007159">
    <property type="entry name" value="SpoVT-AbrB_dom"/>
</dbReference>
<keyword evidence="10" id="KW-1185">Reference proteome</keyword>
<comment type="subcellular location">
    <subcellularLocation>
        <location evidence="7">Cytoplasm</location>
        <location evidence="7">Nucleoid</location>
    </subcellularLocation>
</comment>
<keyword evidence="4 7" id="KW-0805">Transcription regulation</keyword>
<sequence>MLSMFLGEYEHTIDAKGRMAVPARFRAQIDKGAVVSKGMGTCLSIYTAEHWERRSNELVAGLSSDDLRDFERRIYPSASEIDLDAQGRMVIPAKLRAYANLGSEVTIAGVRDHIEIWNRATWQEYQERLDAEGSNIPF</sequence>
<dbReference type="PANTHER" id="PTHR34701">
    <property type="entry name" value="TRANSCRIPTIONAL REGULATOR MRAZ"/>
    <property type="match status" value="1"/>
</dbReference>
<dbReference type="CDD" id="cd16320">
    <property type="entry name" value="MraZ_N"/>
    <property type="match status" value="1"/>
</dbReference>
<organism evidence="9 10">
    <name type="scientific">Dictyobacter formicarum</name>
    <dbReference type="NCBI Taxonomy" id="2778368"/>
    <lineage>
        <taxon>Bacteria</taxon>
        <taxon>Bacillati</taxon>
        <taxon>Chloroflexota</taxon>
        <taxon>Ktedonobacteria</taxon>
        <taxon>Ktedonobacterales</taxon>
        <taxon>Dictyobacteraceae</taxon>
        <taxon>Dictyobacter</taxon>
    </lineage>
</organism>
<dbReference type="InterPro" id="IPR003444">
    <property type="entry name" value="MraZ"/>
</dbReference>
<evidence type="ECO:0000259" key="8">
    <source>
        <dbReference type="PROSITE" id="PS51740"/>
    </source>
</evidence>
<evidence type="ECO:0000313" key="10">
    <source>
        <dbReference type="Proteomes" id="UP000635565"/>
    </source>
</evidence>
<evidence type="ECO:0000313" key="9">
    <source>
        <dbReference type="EMBL" id="GHO89618.1"/>
    </source>
</evidence>
<comment type="subunit">
    <text evidence="7">Forms oligomers.</text>
</comment>
<reference evidence="9 10" key="1">
    <citation type="journal article" date="2021" name="Int. J. Syst. Evol. Microbiol.">
        <title>Reticulibacter mediterranei gen. nov., sp. nov., within the new family Reticulibacteraceae fam. nov., and Ktedonospora formicarum gen. nov., sp. nov., Ktedonobacter robiniae sp. nov., Dictyobacter formicarum sp. nov. and Dictyobacter arantiisoli sp. nov., belonging to the class Ktedonobacteria.</title>
        <authorList>
            <person name="Yabe S."/>
            <person name="Zheng Y."/>
            <person name="Wang C.M."/>
            <person name="Sakai Y."/>
            <person name="Abe K."/>
            <person name="Yokota A."/>
            <person name="Donadio S."/>
            <person name="Cavaletti L."/>
            <person name="Monciardini P."/>
        </authorList>
    </citation>
    <scope>NUCLEOTIDE SEQUENCE [LARGE SCALE GENOMIC DNA]</scope>
    <source>
        <strain evidence="9 10">SOSP1-9</strain>
    </source>
</reference>
<dbReference type="InterPro" id="IPR020603">
    <property type="entry name" value="MraZ_dom"/>
</dbReference>
<dbReference type="InterPro" id="IPR038619">
    <property type="entry name" value="MraZ_sf"/>
</dbReference>
<dbReference type="InterPro" id="IPR037914">
    <property type="entry name" value="SpoVT-AbrB_sf"/>
</dbReference>
<evidence type="ECO:0000256" key="3">
    <source>
        <dbReference type="ARBA" id="ARBA00022737"/>
    </source>
</evidence>
<accession>A0ABQ3VVM6</accession>
<evidence type="ECO:0000256" key="7">
    <source>
        <dbReference type="HAMAP-Rule" id="MF_01008"/>
    </source>
</evidence>
<dbReference type="HAMAP" id="MF_01008">
    <property type="entry name" value="MraZ"/>
    <property type="match status" value="1"/>
</dbReference>
<evidence type="ECO:0000256" key="6">
    <source>
        <dbReference type="ARBA" id="ARBA00023163"/>
    </source>
</evidence>
<dbReference type="Pfam" id="PF02381">
    <property type="entry name" value="MraZ"/>
    <property type="match status" value="2"/>
</dbReference>
<dbReference type="InterPro" id="IPR035644">
    <property type="entry name" value="MraZ_C"/>
</dbReference>
<keyword evidence="6 7" id="KW-0804">Transcription</keyword>
<dbReference type="PROSITE" id="PS51740">
    <property type="entry name" value="SPOVT_ABRB"/>
    <property type="match status" value="2"/>
</dbReference>
<keyword evidence="5 7" id="KW-0238">DNA-binding</keyword>
<feature type="domain" description="SpoVT-AbrB" evidence="8">
    <location>
        <begin position="78"/>
        <end position="121"/>
    </location>
</feature>
<comment type="caution">
    <text evidence="9">The sequence shown here is derived from an EMBL/GenBank/DDBJ whole genome shotgun (WGS) entry which is preliminary data.</text>
</comment>
<comment type="similarity">
    <text evidence="7">Belongs to the MraZ family.</text>
</comment>
<name>A0ABQ3VVM6_9CHLR</name>